<reference evidence="10" key="1">
    <citation type="submission" date="2017-02" db="EMBL/GenBank/DDBJ databases">
        <title>Delving into the versatile metabolic prowess of the omnipresent phylum Bacteroidetes.</title>
        <authorList>
            <person name="Nobu M.K."/>
            <person name="Mei R."/>
            <person name="Narihiro T."/>
            <person name="Kuroda K."/>
            <person name="Liu W.-T."/>
        </authorList>
    </citation>
    <scope>NUCLEOTIDE SEQUENCE</scope>
    <source>
        <strain evidence="10">ADurb.Bin276</strain>
    </source>
</reference>
<keyword evidence="6" id="KW-0472">Membrane</keyword>
<dbReference type="GO" id="GO:0015288">
    <property type="term" value="F:porin activity"/>
    <property type="evidence" value="ECO:0007669"/>
    <property type="project" value="TreeGrafter"/>
</dbReference>
<dbReference type="GO" id="GO:0009279">
    <property type="term" value="C:cell outer membrane"/>
    <property type="evidence" value="ECO:0007669"/>
    <property type="project" value="UniProtKB-SubCell"/>
</dbReference>
<feature type="region of interest" description="Disordered" evidence="9">
    <location>
        <begin position="371"/>
        <end position="390"/>
    </location>
</feature>
<comment type="similarity">
    <text evidence="2">Belongs to the outer membrane factor (OMF) (TC 1.B.17) family.</text>
</comment>
<feature type="coiled-coil region" evidence="8">
    <location>
        <begin position="127"/>
        <end position="185"/>
    </location>
</feature>
<gene>
    <name evidence="10" type="ORF">BWY41_02119</name>
</gene>
<dbReference type="PANTHER" id="PTHR30026">
    <property type="entry name" value="OUTER MEMBRANE PROTEIN TOLC"/>
    <property type="match status" value="1"/>
</dbReference>
<comment type="caution">
    <text evidence="10">The sequence shown here is derived from an EMBL/GenBank/DDBJ whole genome shotgun (WGS) entry which is preliminary data.</text>
</comment>
<dbReference type="GO" id="GO:1990281">
    <property type="term" value="C:efflux pump complex"/>
    <property type="evidence" value="ECO:0007669"/>
    <property type="project" value="TreeGrafter"/>
</dbReference>
<comment type="subcellular location">
    <subcellularLocation>
        <location evidence="1">Cell outer membrane</location>
    </subcellularLocation>
</comment>
<dbReference type="SUPFAM" id="SSF56954">
    <property type="entry name" value="Outer membrane efflux proteins (OEP)"/>
    <property type="match status" value="1"/>
</dbReference>
<dbReference type="Gene3D" id="1.20.1600.10">
    <property type="entry name" value="Outer membrane efflux proteins (OEP)"/>
    <property type="match status" value="2"/>
</dbReference>
<organism evidence="10">
    <name type="scientific">Candidatus Atribacter allofermentans</name>
    <dbReference type="NCBI Taxonomy" id="1852833"/>
    <lineage>
        <taxon>Bacteria</taxon>
        <taxon>Pseudomonadati</taxon>
        <taxon>Atribacterota</taxon>
        <taxon>Atribacteria</taxon>
        <taxon>Atribacterales</taxon>
        <taxon>Atribacteraceae</taxon>
        <taxon>Atribacter</taxon>
    </lineage>
</organism>
<evidence type="ECO:0000256" key="9">
    <source>
        <dbReference type="SAM" id="MobiDB-lite"/>
    </source>
</evidence>
<dbReference type="Pfam" id="PF02321">
    <property type="entry name" value="OEP"/>
    <property type="match status" value="2"/>
</dbReference>
<evidence type="ECO:0000256" key="8">
    <source>
        <dbReference type="SAM" id="Coils"/>
    </source>
</evidence>
<dbReference type="Proteomes" id="UP000485569">
    <property type="component" value="Unassembled WGS sequence"/>
</dbReference>
<evidence type="ECO:0000256" key="5">
    <source>
        <dbReference type="ARBA" id="ARBA00022692"/>
    </source>
</evidence>
<evidence type="ECO:0000256" key="3">
    <source>
        <dbReference type="ARBA" id="ARBA00022448"/>
    </source>
</evidence>
<keyword evidence="8" id="KW-0175">Coiled coil</keyword>
<keyword evidence="4" id="KW-1134">Transmembrane beta strand</keyword>
<name>A0A1V5SIP2_9BACT</name>
<dbReference type="InterPro" id="IPR051906">
    <property type="entry name" value="TolC-like"/>
</dbReference>
<keyword evidence="7" id="KW-0998">Cell outer membrane</keyword>
<dbReference type="EMBL" id="MWBQ01000216">
    <property type="protein sequence ID" value="OQA54378.1"/>
    <property type="molecule type" value="Genomic_DNA"/>
</dbReference>
<evidence type="ECO:0000256" key="6">
    <source>
        <dbReference type="ARBA" id="ARBA00023136"/>
    </source>
</evidence>
<keyword evidence="5" id="KW-0812">Transmembrane</keyword>
<evidence type="ECO:0000256" key="7">
    <source>
        <dbReference type="ARBA" id="ARBA00023237"/>
    </source>
</evidence>
<feature type="compositionally biased region" description="Basic and acidic residues" evidence="9">
    <location>
        <begin position="371"/>
        <end position="381"/>
    </location>
</feature>
<evidence type="ECO:0000256" key="4">
    <source>
        <dbReference type="ARBA" id="ARBA00022452"/>
    </source>
</evidence>
<keyword evidence="3" id="KW-0813">Transport</keyword>
<sequence>MLGGHQSRKQFKQLFLGSAIFLGLVFILPFGVFAEETNSPPLTLPEAVKIALENGNEMKKVQFDLQQSELNYKKTKADLLLAPSVLSDLSNETALLVAQRNYEITRSNQIQVVEEAYYNILKLQRSVVLAQDNINRSQKQLENVKAKYSLGMVAQIDVISAEYELSKAQSDLLNAESNLQIAKMNFNQLLGKDLNSPVDLASELIFNPSNIDLKESVEYALKHRLEIKKAEDEVVLKTKEVQVNTNDYTPVISQQLSHIGLQISLVNLENIKNSIQVELKQNYEVLRTAERAVPLQEKSLTRANEYLKIAEARYDAGVITSIELIDARNEAFQAENAYLQAVFDYNVAKSKFYNSLGMSLEERMKVFYEEGSETVRQKQEAGEETESSTD</sequence>
<dbReference type="GO" id="GO:0015562">
    <property type="term" value="F:efflux transmembrane transporter activity"/>
    <property type="evidence" value="ECO:0007669"/>
    <property type="project" value="InterPro"/>
</dbReference>
<evidence type="ECO:0000256" key="2">
    <source>
        <dbReference type="ARBA" id="ARBA00007613"/>
    </source>
</evidence>
<evidence type="ECO:0000313" key="10">
    <source>
        <dbReference type="EMBL" id="OQA54378.1"/>
    </source>
</evidence>
<dbReference type="PANTHER" id="PTHR30026:SF20">
    <property type="entry name" value="OUTER MEMBRANE PROTEIN TOLC"/>
    <property type="match status" value="1"/>
</dbReference>
<accession>A0A1V5SIP2</accession>
<proteinExistence type="inferred from homology"/>
<dbReference type="InterPro" id="IPR003423">
    <property type="entry name" value="OMP_efflux"/>
</dbReference>
<protein>
    <submittedName>
        <fullName evidence="10">Outer membrane efflux protein</fullName>
    </submittedName>
</protein>
<dbReference type="AlphaFoldDB" id="A0A1V5SIP2"/>
<evidence type="ECO:0000256" key="1">
    <source>
        <dbReference type="ARBA" id="ARBA00004442"/>
    </source>
</evidence>